<evidence type="ECO:0000256" key="2">
    <source>
        <dbReference type="SAM" id="Phobius"/>
    </source>
</evidence>
<evidence type="ECO:0000256" key="1">
    <source>
        <dbReference type="SAM" id="MobiDB-lite"/>
    </source>
</evidence>
<organism evidence="3 4">
    <name type="scientific">Streptomyces exfoliatus</name>
    <name type="common">Streptomyces hydrogenans</name>
    <dbReference type="NCBI Taxonomy" id="1905"/>
    <lineage>
        <taxon>Bacteria</taxon>
        <taxon>Bacillati</taxon>
        <taxon>Actinomycetota</taxon>
        <taxon>Actinomycetes</taxon>
        <taxon>Kitasatosporales</taxon>
        <taxon>Streptomycetaceae</taxon>
        <taxon>Streptomyces</taxon>
    </lineage>
</organism>
<dbReference type="RefSeq" id="WP_359211628.1">
    <property type="nucleotide sequence ID" value="NZ_JBEZAM010000037.1"/>
</dbReference>
<protein>
    <recommendedName>
        <fullName evidence="5">Integral membrane protein</fullName>
    </recommendedName>
</protein>
<gene>
    <name evidence="3" type="ORF">AB0A76_23480</name>
</gene>
<keyword evidence="2" id="KW-0812">Transmembrane</keyword>
<keyword evidence="4" id="KW-1185">Reference proteome</keyword>
<feature type="transmembrane region" description="Helical" evidence="2">
    <location>
        <begin position="44"/>
        <end position="65"/>
    </location>
</feature>
<keyword evidence="2" id="KW-0472">Membrane</keyword>
<evidence type="ECO:0000313" key="3">
    <source>
        <dbReference type="EMBL" id="MEU7296138.1"/>
    </source>
</evidence>
<feature type="region of interest" description="Disordered" evidence="1">
    <location>
        <begin position="1"/>
        <end position="33"/>
    </location>
</feature>
<reference evidence="3 4" key="1">
    <citation type="submission" date="2024-06" db="EMBL/GenBank/DDBJ databases">
        <title>The Natural Products Discovery Center: Release of the First 8490 Sequenced Strains for Exploring Actinobacteria Biosynthetic Diversity.</title>
        <authorList>
            <person name="Kalkreuter E."/>
            <person name="Kautsar S.A."/>
            <person name="Yang D."/>
            <person name="Bader C.D."/>
            <person name="Teijaro C.N."/>
            <person name="Fluegel L."/>
            <person name="Davis C.M."/>
            <person name="Simpson J.R."/>
            <person name="Lauterbach L."/>
            <person name="Steele A.D."/>
            <person name="Gui C."/>
            <person name="Meng S."/>
            <person name="Li G."/>
            <person name="Viehrig K."/>
            <person name="Ye F."/>
            <person name="Su P."/>
            <person name="Kiefer A.F."/>
            <person name="Nichols A."/>
            <person name="Cepeda A.J."/>
            <person name="Yan W."/>
            <person name="Fan B."/>
            <person name="Jiang Y."/>
            <person name="Adhikari A."/>
            <person name="Zheng C.-J."/>
            <person name="Schuster L."/>
            <person name="Cowan T.M."/>
            <person name="Smanski M.J."/>
            <person name="Chevrette M.G."/>
            <person name="De Carvalho L.P.S."/>
            <person name="Shen B."/>
        </authorList>
    </citation>
    <scope>NUCLEOTIDE SEQUENCE [LARGE SCALE GENOMIC DNA]</scope>
    <source>
        <strain evidence="3 4">NPDC045705</strain>
    </source>
</reference>
<evidence type="ECO:0008006" key="5">
    <source>
        <dbReference type="Google" id="ProtNLM"/>
    </source>
</evidence>
<sequence>MTTKPSPDETTEAATTPDATTEAATTPDETTEAESAPYTFGLRLAAACGLVFLLACLVATASIALADAIEGDGSGGFLITAGFWSLALGAVAGVAALVVPRRALVTAQYCLGVAGPLLALMD</sequence>
<accession>A0ABV3D2N1</accession>
<name>A0ABV3D2N1_STREX</name>
<proteinExistence type="predicted"/>
<dbReference type="Proteomes" id="UP001551210">
    <property type="component" value="Unassembled WGS sequence"/>
</dbReference>
<feature type="compositionally biased region" description="Low complexity" evidence="1">
    <location>
        <begin position="12"/>
        <end position="28"/>
    </location>
</feature>
<comment type="caution">
    <text evidence="3">The sequence shown here is derived from an EMBL/GenBank/DDBJ whole genome shotgun (WGS) entry which is preliminary data.</text>
</comment>
<feature type="transmembrane region" description="Helical" evidence="2">
    <location>
        <begin position="77"/>
        <end position="97"/>
    </location>
</feature>
<keyword evidence="2" id="KW-1133">Transmembrane helix</keyword>
<evidence type="ECO:0000313" key="4">
    <source>
        <dbReference type="Proteomes" id="UP001551210"/>
    </source>
</evidence>
<dbReference type="EMBL" id="JBEZAM010000037">
    <property type="protein sequence ID" value="MEU7296138.1"/>
    <property type="molecule type" value="Genomic_DNA"/>
</dbReference>